<sequence length="1702" mass="197622">MNVQDWQRLQKNWSSLREVHPNDVILHLYQDGILDWEPSEKKFDNVHDLLGILQKNKHPKCFESFLQALKTTGHETLANKIESTEVSADPNLKPRGDPCLLEPKVREILLSTFVEKKDAEVSLLDVRQELENNGVFSEMTWNNDKIKEFVAKIFNGIEITCPLRRRHGNKRHKLVLVKNLCKLQSTNNEEGDTFPEGEEQAIEGVRDAQEFKDLSPSELKQFLLPRMEKENLPVKYLDILEKERISGKIFLTLEEKDISTILSESDAVFGVRRFLFMQVRELSQQPLVLDSKETLRRFDSPVTHVTVYQKGRCCDVSNFIKDKTTRPIKIFRSVQENPKHKIPEFIASEVIPFVSACLNERRNGIIYFGIHCKATNLHRCGEIVGICLDQNETFLSLEEGVKSGEGKFMLTQQVIQCELNLYLEQSFLPCYQEIIKNTVRDAKLIPVVINNEPRTNLWVVEIDVNASSELLKDEIIPTFLKLLPIHRKKIKDGIFTFSSDGKPKLLDSDARHNFERNHACILAQRKQDEQNEQEQFHPNLRTKLLNLLTGGNEVIRDMMFFFLVLSPVTEISVKECTDSRKNLSAENLQFVKYLGPEIVFDFDSYGSEKGIYSVLKASETMRVLTTDNFDKSKRSLEEMKEQGDSLANENKISWFFCNGYAPTEILPLSAVEWSKKRKSCFQDCLRLFITTFGKERVTVLFCLMSKDCDIMTDASGEILANLSDNWMVIAESEEVAQNWQKQVLLRNWVDKQDLYDRCVIGMPWDHVNITIQQAKQPTPSDICYLPSSTGALIEVKEKKIKDWCHIEVLSANFKPFDYVKRYPRKVEERFYRGEQAQWSNFYFKTQVLVRDKHEVLMSHVYEALKSPGKEKRNKVAIVELVHQPMAGGTTSAKQVLWELRQHYRCCVIKTIKERTAQDLNELHKYDETNPKPLLILIDNEDEDKLAQLLDELENQGQKNRRFDMNDTCEVYCVAIICRRRTSIVRPLFTKGVLLEHELSQNELQWFTEKDKYLNQRFKKDVVSFTDPKFLIAFNIMKQRFDPKYINKTLSAFTDGVVQKREVKLLKMVCFLNLYDPSFTKISVSCLDDLLLDKKESWGTKKRTLVRNEKWEACLSPAVKVLLNLSSESMRSEKNRSTVSTFNKVIAEGVLKRIMERTSQKVSEIMLELLDSSMFVEQKHDTANLISIVNNIVKTRVVIGGNKQKFSQFLLDVKKKEGSEIAVNVLEQVFEMNNDPYTAQLIARFYMIEMKNWDKAEIYARRATSKRPTSTYLWNTSAQVYQCQLQDELLDTSKLVTQRVIQHWISLSIKSLVMFTKEEEVNDANCEEHEPSSSCYFGELKAIDLILQGISKNVPFSSPLSLHRFLIEPDFVPTELAFLTDEERRHFKSLKAISEEAFTRLNDENLQMKKTFDFTFDAKDYDYDFESIGKLFLSLENYFGHNEVALKTPEKEFYNFTLAKKLGGTHLRQLLDLRESFTKLQKIYELMRDNVNSESIHKFEYLLTAVGSCTVLLLSRRCPSDLDFNTLLSWCQSLIELEKKRPRGKCYLEPYLYYIMYNFPTEERSKYKICSPGELANVIKAGTEAFMKNNPSYAGRRFRKRRVTTLFFLGAKGRIQDIVHHDMLREGMDGQSIEDKWLLPELQTTLRQLEGTLLEGGDKVRFSRFEIHTSHPIEDTAIWQKRVNFYVGFSWAGPLAYGIKPLD</sequence>
<dbReference type="CDD" id="cd01671">
    <property type="entry name" value="CARD"/>
    <property type="match status" value="1"/>
</dbReference>
<organism evidence="1 2">
    <name type="scientific">Elysia crispata</name>
    <name type="common">lettuce slug</name>
    <dbReference type="NCBI Taxonomy" id="231223"/>
    <lineage>
        <taxon>Eukaryota</taxon>
        <taxon>Metazoa</taxon>
        <taxon>Spiralia</taxon>
        <taxon>Lophotrochozoa</taxon>
        <taxon>Mollusca</taxon>
        <taxon>Gastropoda</taxon>
        <taxon>Heterobranchia</taxon>
        <taxon>Euthyneura</taxon>
        <taxon>Panpulmonata</taxon>
        <taxon>Sacoglossa</taxon>
        <taxon>Placobranchoidea</taxon>
        <taxon>Plakobranchidae</taxon>
        <taxon>Elysia</taxon>
    </lineage>
</organism>
<accession>A0AAE0Z4F8</accession>
<dbReference type="PANTHER" id="PTHR16155">
    <property type="entry name" value="DED DOMAIN-CONTAINING PROTEIN"/>
    <property type="match status" value="1"/>
</dbReference>
<protein>
    <submittedName>
        <fullName evidence="1">Uncharacterized protein</fullName>
    </submittedName>
</protein>
<gene>
    <name evidence="1" type="ORF">RRG08_065150</name>
</gene>
<dbReference type="Proteomes" id="UP001283361">
    <property type="component" value="Unassembled WGS sequence"/>
</dbReference>
<proteinExistence type="predicted"/>
<dbReference type="EMBL" id="JAWDGP010004802">
    <property type="protein sequence ID" value="KAK3761936.1"/>
    <property type="molecule type" value="Genomic_DNA"/>
</dbReference>
<comment type="caution">
    <text evidence="1">The sequence shown here is derived from an EMBL/GenBank/DDBJ whole genome shotgun (WGS) entry which is preliminary data.</text>
</comment>
<dbReference type="PANTHER" id="PTHR16155:SF19">
    <property type="entry name" value="DED DOMAIN-CONTAINING PROTEIN"/>
    <property type="match status" value="1"/>
</dbReference>
<name>A0AAE0Z4F8_9GAST</name>
<evidence type="ECO:0000313" key="1">
    <source>
        <dbReference type="EMBL" id="KAK3761936.1"/>
    </source>
</evidence>
<evidence type="ECO:0000313" key="2">
    <source>
        <dbReference type="Proteomes" id="UP001283361"/>
    </source>
</evidence>
<keyword evidence="2" id="KW-1185">Reference proteome</keyword>
<dbReference type="SUPFAM" id="SSF47986">
    <property type="entry name" value="DEATH domain"/>
    <property type="match status" value="1"/>
</dbReference>
<dbReference type="GO" id="GO:0005737">
    <property type="term" value="C:cytoplasm"/>
    <property type="evidence" value="ECO:0007669"/>
    <property type="project" value="TreeGrafter"/>
</dbReference>
<dbReference type="InterPro" id="IPR011029">
    <property type="entry name" value="DEATH-like_dom_sf"/>
</dbReference>
<reference evidence="1" key="1">
    <citation type="journal article" date="2023" name="G3 (Bethesda)">
        <title>A reference genome for the long-term kleptoplast-retaining sea slug Elysia crispata morphotype clarki.</title>
        <authorList>
            <person name="Eastman K.E."/>
            <person name="Pendleton A.L."/>
            <person name="Shaikh M.A."/>
            <person name="Suttiyut T."/>
            <person name="Ogas R."/>
            <person name="Tomko P."/>
            <person name="Gavelis G."/>
            <person name="Widhalm J.R."/>
            <person name="Wisecaver J.H."/>
        </authorList>
    </citation>
    <scope>NUCLEOTIDE SEQUENCE</scope>
    <source>
        <strain evidence="1">ECLA1</strain>
    </source>
</reference>
<dbReference type="Gene3D" id="1.10.533.10">
    <property type="entry name" value="Death Domain, Fas"/>
    <property type="match status" value="1"/>
</dbReference>